<comment type="caution">
    <text evidence="2">The sequence shown here is derived from an EMBL/GenBank/DDBJ whole genome shotgun (WGS) entry which is preliminary data.</text>
</comment>
<name>A0A3E4N6I0_9BACE</name>
<dbReference type="InterPro" id="IPR036388">
    <property type="entry name" value="WH-like_DNA-bd_sf"/>
</dbReference>
<dbReference type="Gene3D" id="1.10.10.10">
    <property type="entry name" value="Winged helix-like DNA-binding domain superfamily/Winged helix DNA-binding domain"/>
    <property type="match status" value="1"/>
</dbReference>
<protein>
    <submittedName>
        <fullName evidence="2">DNA-binding protein</fullName>
    </submittedName>
</protein>
<dbReference type="EMBL" id="QSQU01000041">
    <property type="protein sequence ID" value="RGK57837.1"/>
    <property type="molecule type" value="Genomic_DNA"/>
</dbReference>
<dbReference type="Pfam" id="PF12728">
    <property type="entry name" value="HTH_17"/>
    <property type="match status" value="1"/>
</dbReference>
<dbReference type="NCBIfam" id="TIGR01764">
    <property type="entry name" value="excise"/>
    <property type="match status" value="1"/>
</dbReference>
<dbReference type="GO" id="GO:0003677">
    <property type="term" value="F:DNA binding"/>
    <property type="evidence" value="ECO:0007669"/>
    <property type="project" value="UniProtKB-KW"/>
</dbReference>
<dbReference type="InterPro" id="IPR010093">
    <property type="entry name" value="SinI_DNA-bd"/>
</dbReference>
<dbReference type="InterPro" id="IPR041657">
    <property type="entry name" value="HTH_17"/>
</dbReference>
<dbReference type="AlphaFoldDB" id="A0A3E4N6I0"/>
<dbReference type="SUPFAM" id="SSF46955">
    <property type="entry name" value="Putative DNA-binding domain"/>
    <property type="match status" value="1"/>
</dbReference>
<feature type="domain" description="Helix-turn-helix" evidence="1">
    <location>
        <begin position="196"/>
        <end position="241"/>
    </location>
</feature>
<keyword evidence="2" id="KW-0238">DNA-binding</keyword>
<reference evidence="2 3" key="1">
    <citation type="submission" date="2018-08" db="EMBL/GenBank/DDBJ databases">
        <title>A genome reference for cultivated species of the human gut microbiota.</title>
        <authorList>
            <person name="Zou Y."/>
            <person name="Xue W."/>
            <person name="Luo G."/>
        </authorList>
    </citation>
    <scope>NUCLEOTIDE SEQUENCE [LARGE SCALE GENOMIC DNA]</scope>
    <source>
        <strain evidence="2 3">TF10-34</strain>
    </source>
</reference>
<dbReference type="RefSeq" id="WP_117684884.1">
    <property type="nucleotide sequence ID" value="NZ_JABFIB010000016.1"/>
</dbReference>
<evidence type="ECO:0000259" key="1">
    <source>
        <dbReference type="Pfam" id="PF12728"/>
    </source>
</evidence>
<evidence type="ECO:0000313" key="2">
    <source>
        <dbReference type="EMBL" id="RGK57837.1"/>
    </source>
</evidence>
<organism evidence="2 3">
    <name type="scientific">Bacteroides xylanisolvens</name>
    <dbReference type="NCBI Taxonomy" id="371601"/>
    <lineage>
        <taxon>Bacteria</taxon>
        <taxon>Pseudomonadati</taxon>
        <taxon>Bacteroidota</taxon>
        <taxon>Bacteroidia</taxon>
        <taxon>Bacteroidales</taxon>
        <taxon>Bacteroidaceae</taxon>
        <taxon>Bacteroides</taxon>
    </lineage>
</organism>
<sequence>MILTLKTPLEQLIGKLLKGEVTALSEKRLYLYVENLTNGDKGKLRQALKDIDDMVAKWKDGYFISVYEERVIAFNRSKLAITPQELDDIYHEENYLLKSGKIALSVDYLYESIAKYGFINEHHQDAVESACFYHDMEFLRKEWECLVLAPIMSLRDIVCSMLGMVCDTPKSESQTSSRPLKRIEDYPEIFDLGTCCELTGYAKDTIYKWTRTKEIPCHRSGTNGRKLKFKRDEIVEWLTARKQETKDEFIKRKESELASRYIYNNL</sequence>
<dbReference type="InterPro" id="IPR009061">
    <property type="entry name" value="DNA-bd_dom_put_sf"/>
</dbReference>
<evidence type="ECO:0000313" key="3">
    <source>
        <dbReference type="Proteomes" id="UP000261210"/>
    </source>
</evidence>
<accession>A0A3E4N6I0</accession>
<gene>
    <name evidence="2" type="ORF">DXD03_20475</name>
</gene>
<dbReference type="Proteomes" id="UP000261210">
    <property type="component" value="Unassembled WGS sequence"/>
</dbReference>
<proteinExistence type="predicted"/>